<feature type="region of interest" description="Disordered" evidence="1">
    <location>
        <begin position="26"/>
        <end position="98"/>
    </location>
</feature>
<dbReference type="Proteomes" id="UP000324222">
    <property type="component" value="Unassembled WGS sequence"/>
</dbReference>
<protein>
    <submittedName>
        <fullName evidence="2">Uncharacterized protein</fullName>
    </submittedName>
</protein>
<name>A0A5B7HIM1_PORTR</name>
<keyword evidence="3" id="KW-1185">Reference proteome</keyword>
<accession>A0A5B7HIM1</accession>
<dbReference type="EMBL" id="VSRR010029649">
    <property type="protein sequence ID" value="MPC69569.1"/>
    <property type="molecule type" value="Genomic_DNA"/>
</dbReference>
<comment type="caution">
    <text evidence="2">The sequence shown here is derived from an EMBL/GenBank/DDBJ whole genome shotgun (WGS) entry which is preliminary data.</text>
</comment>
<dbReference type="AlphaFoldDB" id="A0A5B7HIM1"/>
<sequence length="115" mass="12145">MSLRGATLEGSSPTALLVVGLRPSYRHAGRPPLLAPSTSPPHPSLACPHGASGVRYQPFSGAPRSLSDDPRSPTSLLHHHRGRAPGPDSRHSPFSMFSVHPPRLSLALSTGPNHK</sequence>
<organism evidence="2 3">
    <name type="scientific">Portunus trituberculatus</name>
    <name type="common">Swimming crab</name>
    <name type="synonym">Neptunus trituberculatus</name>
    <dbReference type="NCBI Taxonomy" id="210409"/>
    <lineage>
        <taxon>Eukaryota</taxon>
        <taxon>Metazoa</taxon>
        <taxon>Ecdysozoa</taxon>
        <taxon>Arthropoda</taxon>
        <taxon>Crustacea</taxon>
        <taxon>Multicrustacea</taxon>
        <taxon>Malacostraca</taxon>
        <taxon>Eumalacostraca</taxon>
        <taxon>Eucarida</taxon>
        <taxon>Decapoda</taxon>
        <taxon>Pleocyemata</taxon>
        <taxon>Brachyura</taxon>
        <taxon>Eubrachyura</taxon>
        <taxon>Portunoidea</taxon>
        <taxon>Portunidae</taxon>
        <taxon>Portuninae</taxon>
        <taxon>Portunus</taxon>
    </lineage>
</organism>
<evidence type="ECO:0000313" key="2">
    <source>
        <dbReference type="EMBL" id="MPC69569.1"/>
    </source>
</evidence>
<proteinExistence type="predicted"/>
<reference evidence="2 3" key="1">
    <citation type="submission" date="2019-05" db="EMBL/GenBank/DDBJ databases">
        <title>Another draft genome of Portunus trituberculatus and its Hox gene families provides insights of decapod evolution.</title>
        <authorList>
            <person name="Jeong J.-H."/>
            <person name="Song I."/>
            <person name="Kim S."/>
            <person name="Choi T."/>
            <person name="Kim D."/>
            <person name="Ryu S."/>
            <person name="Kim W."/>
        </authorList>
    </citation>
    <scope>NUCLEOTIDE SEQUENCE [LARGE SCALE GENOMIC DNA]</scope>
    <source>
        <tissue evidence="2">Muscle</tissue>
    </source>
</reference>
<evidence type="ECO:0000313" key="3">
    <source>
        <dbReference type="Proteomes" id="UP000324222"/>
    </source>
</evidence>
<evidence type="ECO:0000256" key="1">
    <source>
        <dbReference type="SAM" id="MobiDB-lite"/>
    </source>
</evidence>
<gene>
    <name evidence="2" type="ORF">E2C01_063798</name>
</gene>